<organism evidence="8 9">
    <name type="scientific">Cafeteria roenbergensis</name>
    <name type="common">Marine flagellate</name>
    <dbReference type="NCBI Taxonomy" id="33653"/>
    <lineage>
        <taxon>Eukaryota</taxon>
        <taxon>Sar</taxon>
        <taxon>Stramenopiles</taxon>
        <taxon>Bigyra</taxon>
        <taxon>Opalozoa</taxon>
        <taxon>Bicosoecida</taxon>
        <taxon>Cafeteriaceae</taxon>
        <taxon>Cafeteria</taxon>
    </lineage>
</organism>
<evidence type="ECO:0000256" key="1">
    <source>
        <dbReference type="ARBA" id="ARBA00004141"/>
    </source>
</evidence>
<feature type="transmembrane region" description="Helical" evidence="5">
    <location>
        <begin position="43"/>
        <end position="65"/>
    </location>
</feature>
<keyword evidence="2 5" id="KW-0812">Transmembrane</keyword>
<gene>
    <name evidence="6" type="ORF">CROE0942_LOCUS12042</name>
    <name evidence="8" type="ORF">FNF28_02612</name>
    <name evidence="7" type="ORF">FNF31_01539</name>
</gene>
<dbReference type="PANTHER" id="PTHR31652:SF0">
    <property type="entry name" value="LIMR FAMILY PROTEIN DDB_G0283707-RELATED"/>
    <property type="match status" value="1"/>
</dbReference>
<feature type="transmembrane region" description="Helical" evidence="5">
    <location>
        <begin position="233"/>
        <end position="260"/>
    </location>
</feature>
<evidence type="ECO:0000313" key="6">
    <source>
        <dbReference type="EMBL" id="CAD8567662.1"/>
    </source>
</evidence>
<dbReference type="Proteomes" id="UP000325113">
    <property type="component" value="Unassembled WGS sequence"/>
</dbReference>
<reference evidence="6" key="2">
    <citation type="submission" date="2021-01" db="EMBL/GenBank/DDBJ databases">
        <authorList>
            <person name="Corre E."/>
            <person name="Pelletier E."/>
            <person name="Niang G."/>
            <person name="Scheremetjew M."/>
            <person name="Finn R."/>
            <person name="Kale V."/>
            <person name="Holt S."/>
            <person name="Cochrane G."/>
            <person name="Meng A."/>
            <person name="Brown T."/>
            <person name="Cohen L."/>
        </authorList>
    </citation>
    <scope>NUCLEOTIDE SEQUENCE</scope>
    <source>
        <strain evidence="6">E4-10</strain>
    </source>
</reference>
<evidence type="ECO:0000256" key="4">
    <source>
        <dbReference type="ARBA" id="ARBA00023136"/>
    </source>
</evidence>
<dbReference type="EMBL" id="VLTL01000030">
    <property type="protein sequence ID" value="KAA0168194.1"/>
    <property type="molecule type" value="Genomic_DNA"/>
</dbReference>
<dbReference type="InterPro" id="IPR006876">
    <property type="entry name" value="LMBR1-like_membr_prot"/>
</dbReference>
<reference evidence="9 10" key="1">
    <citation type="submission" date="2019-07" db="EMBL/GenBank/DDBJ databases">
        <title>Genomes of Cafeteria roenbergensis.</title>
        <authorList>
            <person name="Fischer M.G."/>
            <person name="Hackl T."/>
            <person name="Roman M."/>
        </authorList>
    </citation>
    <scope>NUCLEOTIDE SEQUENCE [LARGE SCALE GENOMIC DNA]</scope>
    <source>
        <strain evidence="7 10">Cflag</strain>
        <strain evidence="8 9">RCC970-E3</strain>
    </source>
</reference>
<feature type="transmembrane region" description="Helical" evidence="5">
    <location>
        <begin position="144"/>
        <end position="170"/>
    </location>
</feature>
<sequence length="593" mass="64917">MADSLANVDWFLVGIAIITPVLLTGMNYVVYRFYAAEDMKGNWLSYIFLHFCLLVAECTVLLLPFDVGNRSGIVGCGVWKTQCGGLDLMLVWQIVYCIVAGLVVVGVPFAIFYYETEDEGLSSDQSAIKRNIAAFQGCCGCAKVVCVAFTYTLVLTVLAVIVLLISWAFLSFAEIPYQSTVVDVSTAAFFDASTPVTSATAPPGGCAASDATCACGTGTCKFEGAQLNFQVTFVVYLGGLLSFVGWFLFVLYGGIGLVALPRDMYVAWSSRPKPALHAARELTRATLSREAKDVVKSGMQYGQTMLRQMSELPGFMERRRQRAETTAFIAKFRILVEELEEKNYAFQLSDGRYYNQYYNPLLPWCSLAASILLALVTVVWLVHVVLFMAISPPVTPFLNDYFTFFDTFASFIGTASLGLFCMYLLFAVVKGAFKFGARFLLCAVHPMQRRRTYLNSFFFNIALLLICVLPVVQFCTQAFSSYARLTDAGVIFGAQIQNLRFFKYLWQTNAFVYALLAIVLLSLAYFTCARSDAQYAKDLMEQVKKDVGALHQQTATVVAARGGASSGLGMRASVARAGAGGAAAAAKAAGSRY</sequence>
<feature type="transmembrane region" description="Helical" evidence="5">
    <location>
        <begin position="510"/>
        <end position="528"/>
    </location>
</feature>
<evidence type="ECO:0000313" key="9">
    <source>
        <dbReference type="Proteomes" id="UP000324907"/>
    </source>
</evidence>
<dbReference type="Proteomes" id="UP000324907">
    <property type="component" value="Unassembled WGS sequence"/>
</dbReference>
<accession>A0A5A8DU53</accession>
<dbReference type="Pfam" id="PF04791">
    <property type="entry name" value="LMBR1"/>
    <property type="match status" value="1"/>
</dbReference>
<feature type="transmembrane region" description="Helical" evidence="5">
    <location>
        <begin position="408"/>
        <end position="429"/>
    </location>
</feature>
<proteinExistence type="predicted"/>
<evidence type="ECO:0000256" key="5">
    <source>
        <dbReference type="SAM" id="Phobius"/>
    </source>
</evidence>
<dbReference type="EMBL" id="VLTM01000009">
    <property type="protein sequence ID" value="KAA0166315.1"/>
    <property type="molecule type" value="Genomic_DNA"/>
</dbReference>
<feature type="transmembrane region" description="Helical" evidence="5">
    <location>
        <begin position="361"/>
        <end position="388"/>
    </location>
</feature>
<evidence type="ECO:0000313" key="8">
    <source>
        <dbReference type="EMBL" id="KAA0168194.1"/>
    </source>
</evidence>
<feature type="transmembrane region" description="Helical" evidence="5">
    <location>
        <begin position="12"/>
        <end position="31"/>
    </location>
</feature>
<dbReference type="PANTHER" id="PTHR31652">
    <property type="entry name" value="LIMR FAMILY PROTEIN DDB_G0283707-RELATED"/>
    <property type="match status" value="1"/>
</dbReference>
<keyword evidence="4 5" id="KW-0472">Membrane</keyword>
<dbReference type="AlphaFoldDB" id="A0A5A8DU53"/>
<keyword evidence="3 5" id="KW-1133">Transmembrane helix</keyword>
<evidence type="ECO:0000256" key="3">
    <source>
        <dbReference type="ARBA" id="ARBA00022989"/>
    </source>
</evidence>
<evidence type="ECO:0000256" key="2">
    <source>
        <dbReference type="ARBA" id="ARBA00022692"/>
    </source>
</evidence>
<dbReference type="EMBL" id="HBET01017848">
    <property type="protein sequence ID" value="CAD8567662.1"/>
    <property type="molecule type" value="Transcribed_RNA"/>
</dbReference>
<dbReference type="GO" id="GO:0016020">
    <property type="term" value="C:membrane"/>
    <property type="evidence" value="ECO:0007669"/>
    <property type="project" value="UniProtKB-SubCell"/>
</dbReference>
<evidence type="ECO:0000313" key="10">
    <source>
        <dbReference type="Proteomes" id="UP000325113"/>
    </source>
</evidence>
<evidence type="ECO:0000313" key="7">
    <source>
        <dbReference type="EMBL" id="KAA0166315.1"/>
    </source>
</evidence>
<protein>
    <submittedName>
        <fullName evidence="8">Uncharacterized protein</fullName>
    </submittedName>
</protein>
<feature type="transmembrane region" description="Helical" evidence="5">
    <location>
        <begin position="90"/>
        <end position="114"/>
    </location>
</feature>
<comment type="subcellular location">
    <subcellularLocation>
        <location evidence="1">Membrane</location>
        <topology evidence="1">Multi-pass membrane protein</topology>
    </subcellularLocation>
</comment>
<feature type="transmembrane region" description="Helical" evidence="5">
    <location>
        <begin position="457"/>
        <end position="479"/>
    </location>
</feature>
<name>A0A5A8DU53_CAFRO</name>